<feature type="domain" description="Pectate lyase" evidence="3">
    <location>
        <begin position="4"/>
        <end position="75"/>
    </location>
</feature>
<comment type="caution">
    <text evidence="4">The sequence shown here is derived from an EMBL/GenBank/DDBJ whole genome shotgun (WGS) entry which is preliminary data.</text>
</comment>
<feature type="non-terminal residue" evidence="4">
    <location>
        <position position="76"/>
    </location>
</feature>
<dbReference type="InterPro" id="IPR002022">
    <property type="entry name" value="Pec_lyase"/>
</dbReference>
<dbReference type="Pfam" id="PF00544">
    <property type="entry name" value="Pectate_lyase_4"/>
    <property type="match status" value="1"/>
</dbReference>
<evidence type="ECO:0000256" key="1">
    <source>
        <dbReference type="ARBA" id="ARBA00023239"/>
    </source>
</evidence>
<evidence type="ECO:0000259" key="3">
    <source>
        <dbReference type="Pfam" id="PF00544"/>
    </source>
</evidence>
<dbReference type="InterPro" id="IPR011050">
    <property type="entry name" value="Pectin_lyase_fold/virulence"/>
</dbReference>
<dbReference type="AlphaFoldDB" id="A0A7X5N570"/>
<proteinExistence type="predicted"/>
<dbReference type="GO" id="GO:0016829">
    <property type="term" value="F:lyase activity"/>
    <property type="evidence" value="ECO:0007669"/>
    <property type="project" value="UniProtKB-KW"/>
</dbReference>
<evidence type="ECO:0000256" key="2">
    <source>
        <dbReference type="SAM" id="MobiDB-lite"/>
    </source>
</evidence>
<dbReference type="SUPFAM" id="SSF51126">
    <property type="entry name" value="Pectin lyase-like"/>
    <property type="match status" value="1"/>
</dbReference>
<sequence length="76" mass="8060">LQGGEDADSISLEGNSSGSPSKIWVDHNTVFASLTKCSGAGDASFDGGIDMKKGVHHVTVSYNYVYNYQKVALNGY</sequence>
<evidence type="ECO:0000313" key="4">
    <source>
        <dbReference type="EMBL" id="NEL81687.1"/>
    </source>
</evidence>
<dbReference type="Gene3D" id="2.160.20.10">
    <property type="entry name" value="Single-stranded right-handed beta-helix, Pectin lyase-like"/>
    <property type="match status" value="1"/>
</dbReference>
<gene>
    <name evidence="4" type="ORF">G3W61_36065</name>
</gene>
<feature type="region of interest" description="Disordered" evidence="2">
    <location>
        <begin position="1"/>
        <end position="23"/>
    </location>
</feature>
<name>A0A7X5N570_XANPE</name>
<accession>A0A7X5N570</accession>
<organism evidence="4 5">
    <name type="scientific">Xanthomonas perforans</name>
    <dbReference type="NCBI Taxonomy" id="442694"/>
    <lineage>
        <taxon>Bacteria</taxon>
        <taxon>Pseudomonadati</taxon>
        <taxon>Pseudomonadota</taxon>
        <taxon>Gammaproteobacteria</taxon>
        <taxon>Lysobacterales</taxon>
        <taxon>Lysobacteraceae</taxon>
        <taxon>Xanthomonas</taxon>
    </lineage>
</organism>
<evidence type="ECO:0000313" key="5">
    <source>
        <dbReference type="Proteomes" id="UP000471082"/>
    </source>
</evidence>
<keyword evidence="1 4" id="KW-0456">Lyase</keyword>
<reference evidence="4 5" key="1">
    <citation type="submission" date="2019-11" db="EMBL/GenBank/DDBJ databases">
        <title>Genome-resolved metagenomics to study the prevalence of co-infection and intraspecific heterogeneity among plant pathogen metapopulations.</title>
        <authorList>
            <person name="Newberry E."/>
            <person name="Bhandari R."/>
            <person name="Kemble J."/>
            <person name="Sikora E."/>
            <person name="Potnis N."/>
        </authorList>
    </citation>
    <scope>NUCLEOTIDE SEQUENCE [LARGE SCALE GENOMIC DNA]</scope>
    <source>
        <strain evidence="4">Xp_Tom_Tuscaloosa_18b</strain>
    </source>
</reference>
<dbReference type="EMBL" id="JAAGYU010002855">
    <property type="protein sequence ID" value="NEL81687.1"/>
    <property type="molecule type" value="Genomic_DNA"/>
</dbReference>
<dbReference type="Proteomes" id="UP000471082">
    <property type="component" value="Unassembled WGS sequence"/>
</dbReference>
<feature type="non-terminal residue" evidence="4">
    <location>
        <position position="1"/>
    </location>
</feature>
<dbReference type="InterPro" id="IPR012334">
    <property type="entry name" value="Pectin_lyas_fold"/>
</dbReference>
<protein>
    <submittedName>
        <fullName evidence="4">Pectate lyase</fullName>
    </submittedName>
</protein>